<protein>
    <submittedName>
        <fullName evidence="6">Transcriptional regulator, AraC family</fullName>
    </submittedName>
</protein>
<dbReference type="GO" id="GO:0003700">
    <property type="term" value="F:DNA-binding transcription factor activity"/>
    <property type="evidence" value="ECO:0007669"/>
    <property type="project" value="InterPro"/>
</dbReference>
<dbReference type="OrthoDB" id="2060755at2"/>
<evidence type="ECO:0000313" key="6">
    <source>
        <dbReference type="EMBL" id="RSX58525.1"/>
    </source>
</evidence>
<dbReference type="Pfam" id="PF12833">
    <property type="entry name" value="HTH_18"/>
    <property type="match status" value="1"/>
</dbReference>
<evidence type="ECO:0000256" key="2">
    <source>
        <dbReference type="ARBA" id="ARBA00023125"/>
    </source>
</evidence>
<proteinExistence type="predicted"/>
<dbReference type="PROSITE" id="PS01124">
    <property type="entry name" value="HTH_ARAC_FAMILY_2"/>
    <property type="match status" value="1"/>
</dbReference>
<gene>
    <name evidence="6" type="ORF">D2E24_0404</name>
</gene>
<dbReference type="EMBL" id="QXGK01000002">
    <property type="protein sequence ID" value="RSX58525.1"/>
    <property type="molecule type" value="Genomic_DNA"/>
</dbReference>
<dbReference type="Proteomes" id="UP000287470">
    <property type="component" value="Unassembled WGS sequence"/>
</dbReference>
<dbReference type="Pfam" id="PF02311">
    <property type="entry name" value="AraC_binding"/>
    <property type="match status" value="1"/>
</dbReference>
<keyword evidence="7" id="KW-1185">Reference proteome</keyword>
<dbReference type="PANTHER" id="PTHR46796">
    <property type="entry name" value="HTH-TYPE TRANSCRIPTIONAL ACTIVATOR RHAS-RELATED"/>
    <property type="match status" value="1"/>
</dbReference>
<dbReference type="InterPro" id="IPR009057">
    <property type="entry name" value="Homeodomain-like_sf"/>
</dbReference>
<name>A0A430FWN0_9BIFI</name>
<dbReference type="PROSITE" id="PS00041">
    <property type="entry name" value="HTH_ARAC_FAMILY_1"/>
    <property type="match status" value="1"/>
</dbReference>
<dbReference type="AlphaFoldDB" id="A0A430FWN0"/>
<dbReference type="GO" id="GO:0043565">
    <property type="term" value="F:sequence-specific DNA binding"/>
    <property type="evidence" value="ECO:0007669"/>
    <property type="project" value="InterPro"/>
</dbReference>
<accession>A0A430FWN0</accession>
<keyword evidence="4" id="KW-0804">Transcription</keyword>
<dbReference type="SUPFAM" id="SSF46689">
    <property type="entry name" value="Homeodomain-like"/>
    <property type="match status" value="2"/>
</dbReference>
<sequence length="303" mass="33912">MKPAEHGIADQGSEFYIYTPSRTAQRTFLYPMRAGLFHYLPGYRQERRSFDSFLIMAVRDGAMDVTVAGATHRAGKGDFALIDCYAPHAYGTDEGADVLWLHFDGPTARAYYDLIHDRLGSVFSFRDSGYATTRLTNIYRTFHEAARVSEPLMGKYITDVLTEFAIGAESAGTAAAAPRNAGDPASDTARESSITRTHAIEDVLAYIANHLHEPLTVGDLAARAYMSEYHFIRVFKKETGYTPHAYVIDARMHAAEYRLINSDIPLRQLCEECGFTDASTFCAAFRKRTGMSPIEFRRRSAIR</sequence>
<dbReference type="InterPro" id="IPR018060">
    <property type="entry name" value="HTH_AraC"/>
</dbReference>
<dbReference type="RefSeq" id="WP_125967667.1">
    <property type="nucleotide sequence ID" value="NZ_QXGK01000002.1"/>
</dbReference>
<keyword evidence="1" id="KW-0805">Transcription regulation</keyword>
<evidence type="ECO:0000256" key="1">
    <source>
        <dbReference type="ARBA" id="ARBA00023015"/>
    </source>
</evidence>
<dbReference type="InterPro" id="IPR003313">
    <property type="entry name" value="AraC-bd"/>
</dbReference>
<dbReference type="Gene3D" id="1.10.10.60">
    <property type="entry name" value="Homeodomain-like"/>
    <property type="match status" value="2"/>
</dbReference>
<evidence type="ECO:0000256" key="4">
    <source>
        <dbReference type="ARBA" id="ARBA00023163"/>
    </source>
</evidence>
<dbReference type="SUPFAM" id="SSF51215">
    <property type="entry name" value="Regulatory protein AraC"/>
    <property type="match status" value="1"/>
</dbReference>
<reference evidence="6 7" key="1">
    <citation type="submission" date="2018-09" db="EMBL/GenBank/DDBJ databases">
        <title>Characterization of the phylogenetic diversity of five novel species belonging to the genus Bifidobacterium.</title>
        <authorList>
            <person name="Lugli G.A."/>
            <person name="Duranti S."/>
            <person name="Milani C."/>
        </authorList>
    </citation>
    <scope>NUCLEOTIDE SEQUENCE [LARGE SCALE GENOMIC DNA]</scope>
    <source>
        <strain evidence="6 7">2033B</strain>
    </source>
</reference>
<dbReference type="InterPro" id="IPR018062">
    <property type="entry name" value="HTH_AraC-typ_CS"/>
</dbReference>
<keyword evidence="3" id="KW-0010">Activator</keyword>
<evidence type="ECO:0000313" key="7">
    <source>
        <dbReference type="Proteomes" id="UP000287470"/>
    </source>
</evidence>
<keyword evidence="2" id="KW-0238">DNA-binding</keyword>
<dbReference type="PANTHER" id="PTHR46796:SF6">
    <property type="entry name" value="ARAC SUBFAMILY"/>
    <property type="match status" value="1"/>
</dbReference>
<dbReference type="SMART" id="SM00342">
    <property type="entry name" value="HTH_ARAC"/>
    <property type="match status" value="1"/>
</dbReference>
<comment type="caution">
    <text evidence="6">The sequence shown here is derived from an EMBL/GenBank/DDBJ whole genome shotgun (WGS) entry which is preliminary data.</text>
</comment>
<dbReference type="InterPro" id="IPR050204">
    <property type="entry name" value="AraC_XylS_family_regulators"/>
</dbReference>
<dbReference type="InterPro" id="IPR037923">
    <property type="entry name" value="HTH-like"/>
</dbReference>
<evidence type="ECO:0000256" key="3">
    <source>
        <dbReference type="ARBA" id="ARBA00023159"/>
    </source>
</evidence>
<organism evidence="6 7">
    <name type="scientific">Bifidobacterium samirii</name>
    <dbReference type="NCBI Taxonomy" id="2306974"/>
    <lineage>
        <taxon>Bacteria</taxon>
        <taxon>Bacillati</taxon>
        <taxon>Actinomycetota</taxon>
        <taxon>Actinomycetes</taxon>
        <taxon>Bifidobacteriales</taxon>
        <taxon>Bifidobacteriaceae</taxon>
        <taxon>Bifidobacterium</taxon>
    </lineage>
</organism>
<feature type="domain" description="HTH araC/xylS-type" evidence="5">
    <location>
        <begin position="201"/>
        <end position="299"/>
    </location>
</feature>
<evidence type="ECO:0000259" key="5">
    <source>
        <dbReference type="PROSITE" id="PS01124"/>
    </source>
</evidence>